<dbReference type="EMBL" id="JAVDYJ010000001">
    <property type="protein sequence ID" value="MDR7345784.1"/>
    <property type="molecule type" value="Genomic_DNA"/>
</dbReference>
<dbReference type="InterPro" id="IPR023375">
    <property type="entry name" value="ADC_dom_sf"/>
</dbReference>
<sequence length="242" mass="27164">MSGRVPDRVVLAPVNFQTWQYLTFLHWSYEPSVVQALVPEELTVQQWNSRTWVGITPFQMARVRGPFRVPIPGWDAFPELNVRAYVRTDDGRDGIWFLGMVVPKISFVAAARSVGLPYERSAATVSVGAASWAYRFGTPNPFKLLPEDDWFGATVTVGEPLAASDRTELVDSVTGRWTAFHRRARQLWGTPVSHEPWPLRAATASGHFTEPLRWVGLPEPDNKPLVHAASIVHTRLGVPRRV</sequence>
<comment type="caution">
    <text evidence="1">The sequence shown here is derived from an EMBL/GenBank/DDBJ whole genome shotgun (WGS) entry which is preliminary data.</text>
</comment>
<dbReference type="InterPro" id="IPR018644">
    <property type="entry name" value="DUF2071"/>
</dbReference>
<dbReference type="RefSeq" id="WP_310169907.1">
    <property type="nucleotide sequence ID" value="NZ_BAABHE010000002.1"/>
</dbReference>
<evidence type="ECO:0000313" key="1">
    <source>
        <dbReference type="EMBL" id="MDR7345784.1"/>
    </source>
</evidence>
<name>A0ABU2AYD2_9MICC</name>
<proteinExistence type="predicted"/>
<protein>
    <submittedName>
        <fullName evidence="1">Uncharacterized protein YqjF (DUF2071 family)</fullName>
    </submittedName>
</protein>
<keyword evidence="2" id="KW-1185">Reference proteome</keyword>
<accession>A0ABU2AYD2</accession>
<dbReference type="Pfam" id="PF09844">
    <property type="entry name" value="DUF2071"/>
    <property type="match status" value="1"/>
</dbReference>
<organism evidence="1 2">
    <name type="scientific">Enteractinococcus fodinae</name>
    <dbReference type="NCBI Taxonomy" id="684663"/>
    <lineage>
        <taxon>Bacteria</taxon>
        <taxon>Bacillati</taxon>
        <taxon>Actinomycetota</taxon>
        <taxon>Actinomycetes</taxon>
        <taxon>Micrococcales</taxon>
        <taxon>Micrococcaceae</taxon>
    </lineage>
</organism>
<dbReference type="PANTHER" id="PTHR39186">
    <property type="entry name" value="DUF2071 FAMILY PROTEIN"/>
    <property type="match status" value="1"/>
</dbReference>
<dbReference type="Proteomes" id="UP001183794">
    <property type="component" value="Unassembled WGS sequence"/>
</dbReference>
<gene>
    <name evidence="1" type="ORF">J2S62_000041</name>
</gene>
<dbReference type="PANTHER" id="PTHR39186:SF1">
    <property type="entry name" value="DUF2071 DOMAIN-CONTAINING PROTEIN"/>
    <property type="match status" value="1"/>
</dbReference>
<reference evidence="1 2" key="1">
    <citation type="submission" date="2023-07" db="EMBL/GenBank/DDBJ databases">
        <title>Sequencing the genomes of 1000 actinobacteria strains.</title>
        <authorList>
            <person name="Klenk H.-P."/>
        </authorList>
    </citation>
    <scope>NUCLEOTIDE SEQUENCE [LARGE SCALE GENOMIC DNA]</scope>
    <source>
        <strain evidence="1 2">DSM 22966</strain>
    </source>
</reference>
<dbReference type="SUPFAM" id="SSF160104">
    <property type="entry name" value="Acetoacetate decarboxylase-like"/>
    <property type="match status" value="1"/>
</dbReference>
<evidence type="ECO:0000313" key="2">
    <source>
        <dbReference type="Proteomes" id="UP001183794"/>
    </source>
</evidence>